<dbReference type="AlphaFoldDB" id="A9KW16"/>
<dbReference type="Proteomes" id="UP000000770">
    <property type="component" value="Chromosome"/>
</dbReference>
<organism evidence="2 3">
    <name type="scientific">Shewanella baltica (strain OS195)</name>
    <dbReference type="NCBI Taxonomy" id="399599"/>
    <lineage>
        <taxon>Bacteria</taxon>
        <taxon>Pseudomonadati</taxon>
        <taxon>Pseudomonadota</taxon>
        <taxon>Gammaproteobacteria</taxon>
        <taxon>Alteromonadales</taxon>
        <taxon>Shewanellaceae</taxon>
        <taxon>Shewanella</taxon>
    </lineage>
</organism>
<accession>A9KW16</accession>
<dbReference type="EMBL" id="CP000891">
    <property type="protein sequence ID" value="ABX51590.1"/>
    <property type="molecule type" value="Genomic_DNA"/>
</dbReference>
<dbReference type="InterPro" id="IPR003646">
    <property type="entry name" value="SH3-like_bac-type"/>
</dbReference>
<dbReference type="Gene3D" id="2.30.30.40">
    <property type="entry name" value="SH3 Domains"/>
    <property type="match status" value="1"/>
</dbReference>
<feature type="domain" description="SH3b" evidence="1">
    <location>
        <begin position="21"/>
        <end position="84"/>
    </location>
</feature>
<reference evidence="2 3" key="1">
    <citation type="submission" date="2007-11" db="EMBL/GenBank/DDBJ databases">
        <title>Complete sequence of chromosome of Shewanella baltica OS195.</title>
        <authorList>
            <consortium name="US DOE Joint Genome Institute"/>
            <person name="Copeland A."/>
            <person name="Lucas S."/>
            <person name="Lapidus A."/>
            <person name="Barry K."/>
            <person name="Glavina del Rio T."/>
            <person name="Dalin E."/>
            <person name="Tice H."/>
            <person name="Pitluck S."/>
            <person name="Chain P."/>
            <person name="Malfatti S."/>
            <person name="Shin M."/>
            <person name="Vergez L."/>
            <person name="Schmutz J."/>
            <person name="Larimer F."/>
            <person name="Land M."/>
            <person name="Hauser L."/>
            <person name="Kyrpides N."/>
            <person name="Kim E."/>
            <person name="Brettar I."/>
            <person name="Rodrigues J."/>
            <person name="Konstantinidis K."/>
            <person name="Klappenbach J."/>
            <person name="Hofle M."/>
            <person name="Tiedje J."/>
            <person name="Richardson P."/>
        </authorList>
    </citation>
    <scope>NUCLEOTIDE SEQUENCE [LARGE SCALE GENOMIC DNA]</scope>
    <source>
        <strain evidence="2 3">OS195</strain>
    </source>
</reference>
<evidence type="ECO:0000313" key="2">
    <source>
        <dbReference type="EMBL" id="ABX51590.1"/>
    </source>
</evidence>
<protein>
    <submittedName>
        <fullName evidence="2">SH3 type 3 domain protein</fullName>
    </submittedName>
</protein>
<evidence type="ECO:0000313" key="3">
    <source>
        <dbReference type="Proteomes" id="UP000000770"/>
    </source>
</evidence>
<proteinExistence type="predicted"/>
<evidence type="ECO:0000259" key="1">
    <source>
        <dbReference type="PROSITE" id="PS51781"/>
    </source>
</evidence>
<dbReference type="KEGG" id="sbn:Sbal195_4433"/>
<name>A9KW16_SHEB9</name>
<dbReference type="PROSITE" id="PS51781">
    <property type="entry name" value="SH3B"/>
    <property type="match status" value="1"/>
</dbReference>
<dbReference type="SMART" id="SM00287">
    <property type="entry name" value="SH3b"/>
    <property type="match status" value="1"/>
</dbReference>
<dbReference type="Pfam" id="PF08239">
    <property type="entry name" value="SH3_3"/>
    <property type="match status" value="1"/>
</dbReference>
<sequence>MYGANNSQSSGVKGTSEPTSENVQVFEVTVDKLNVRDKPNRNGYLLGSLLKGDRIEVITTSGDWKVFLYKNQVAWVLSVYLKPL</sequence>
<dbReference type="HOGENOM" id="CLU_2525687_0_0_6"/>
<gene>
    <name evidence="2" type="ordered locus">Sbal195_4433</name>
</gene>